<evidence type="ECO:0000256" key="2">
    <source>
        <dbReference type="ARBA" id="ARBA00022679"/>
    </source>
</evidence>
<dbReference type="EMBL" id="PKPP01007911">
    <property type="protein sequence ID" value="PWA52110.1"/>
    <property type="molecule type" value="Genomic_DNA"/>
</dbReference>
<dbReference type="GO" id="GO:0009506">
    <property type="term" value="C:plasmodesma"/>
    <property type="evidence" value="ECO:0007669"/>
    <property type="project" value="TreeGrafter"/>
</dbReference>
<keyword evidence="8" id="KW-0430">Lectin</keyword>
<name>A0A2U1LSZ4_ARTAN</name>
<evidence type="ECO:0000256" key="4">
    <source>
        <dbReference type="ARBA" id="ARBA00022777"/>
    </source>
</evidence>
<dbReference type="PANTHER" id="PTHR27003">
    <property type="entry name" value="OS07G0166700 PROTEIN"/>
    <property type="match status" value="1"/>
</dbReference>
<dbReference type="OrthoDB" id="4062651at2759"/>
<dbReference type="AlphaFoldDB" id="A0A2U1LSZ4"/>
<protein>
    <submittedName>
        <fullName evidence="8">Concanavalin A-like lectin/glucanase, subgroup</fullName>
    </submittedName>
</protein>
<dbReference type="GO" id="GO:0005524">
    <property type="term" value="F:ATP binding"/>
    <property type="evidence" value="ECO:0007669"/>
    <property type="project" value="UniProtKB-UniRule"/>
</dbReference>
<dbReference type="PROSITE" id="PS50011">
    <property type="entry name" value="PROTEIN_KINASE_DOM"/>
    <property type="match status" value="1"/>
</dbReference>
<dbReference type="InterPro" id="IPR025886">
    <property type="entry name" value="PP2-like"/>
</dbReference>
<organism evidence="8 9">
    <name type="scientific">Artemisia annua</name>
    <name type="common">Sweet wormwood</name>
    <dbReference type="NCBI Taxonomy" id="35608"/>
    <lineage>
        <taxon>Eukaryota</taxon>
        <taxon>Viridiplantae</taxon>
        <taxon>Streptophyta</taxon>
        <taxon>Embryophyta</taxon>
        <taxon>Tracheophyta</taxon>
        <taxon>Spermatophyta</taxon>
        <taxon>Magnoliopsida</taxon>
        <taxon>eudicotyledons</taxon>
        <taxon>Gunneridae</taxon>
        <taxon>Pentapetalae</taxon>
        <taxon>asterids</taxon>
        <taxon>campanulids</taxon>
        <taxon>Asterales</taxon>
        <taxon>Asteraceae</taxon>
        <taxon>Asteroideae</taxon>
        <taxon>Anthemideae</taxon>
        <taxon>Artemisiinae</taxon>
        <taxon>Artemisia</taxon>
    </lineage>
</organism>
<keyword evidence="3 6" id="KW-0547">Nucleotide-binding</keyword>
<evidence type="ECO:0000256" key="5">
    <source>
        <dbReference type="ARBA" id="ARBA00022840"/>
    </source>
</evidence>
<dbReference type="SUPFAM" id="SSF56112">
    <property type="entry name" value="Protein kinase-like (PK-like)"/>
    <property type="match status" value="1"/>
</dbReference>
<dbReference type="InterPro" id="IPR017441">
    <property type="entry name" value="Protein_kinase_ATP_BS"/>
</dbReference>
<dbReference type="GO" id="GO:0005886">
    <property type="term" value="C:plasma membrane"/>
    <property type="evidence" value="ECO:0007669"/>
    <property type="project" value="TreeGrafter"/>
</dbReference>
<evidence type="ECO:0000313" key="8">
    <source>
        <dbReference type="EMBL" id="PWA52110.1"/>
    </source>
</evidence>
<dbReference type="InterPro" id="IPR011009">
    <property type="entry name" value="Kinase-like_dom_sf"/>
</dbReference>
<keyword evidence="4" id="KW-0418">Kinase</keyword>
<keyword evidence="9" id="KW-1185">Reference proteome</keyword>
<feature type="domain" description="Protein kinase" evidence="7">
    <location>
        <begin position="25"/>
        <end position="310"/>
    </location>
</feature>
<dbReference type="Gene3D" id="3.30.200.20">
    <property type="entry name" value="Phosphorylase Kinase, domain 1"/>
    <property type="match status" value="1"/>
</dbReference>
<dbReference type="Pfam" id="PF14299">
    <property type="entry name" value="PP2"/>
    <property type="match status" value="1"/>
</dbReference>
<dbReference type="Gene3D" id="1.10.510.10">
    <property type="entry name" value="Transferase(Phosphotransferase) domain 1"/>
    <property type="match status" value="1"/>
</dbReference>
<dbReference type="FunFam" id="3.30.200.20:FF:000039">
    <property type="entry name" value="receptor-like protein kinase FERONIA"/>
    <property type="match status" value="1"/>
</dbReference>
<accession>A0A2U1LSZ4</accession>
<dbReference type="Pfam" id="PF07714">
    <property type="entry name" value="PK_Tyr_Ser-Thr"/>
    <property type="match status" value="1"/>
</dbReference>
<proteinExistence type="predicted"/>
<evidence type="ECO:0000313" key="9">
    <source>
        <dbReference type="Proteomes" id="UP000245207"/>
    </source>
</evidence>
<evidence type="ECO:0000259" key="7">
    <source>
        <dbReference type="PROSITE" id="PS50011"/>
    </source>
</evidence>
<dbReference type="Proteomes" id="UP000245207">
    <property type="component" value="Unassembled WGS sequence"/>
</dbReference>
<comment type="caution">
    <text evidence="8">The sequence shown here is derived from an EMBL/GenBank/DDBJ whole genome shotgun (WGS) entry which is preliminary data.</text>
</comment>
<gene>
    <name evidence="8" type="ORF">CTI12_AA457990</name>
</gene>
<keyword evidence="5 6" id="KW-0067">ATP-binding</keyword>
<sequence>MDSIMKEFEHLVVKLEEVKSATDNFNDTKIIGKGGFGYVYEGEVSQPRGKTKAAFKHLDRKHGQGYPEFWKEVMMLSRYTHENLISLHGYCDEGGEMILVYEHASNGSLDRHLSSTTLTWSQRIRICHDAAKGLCYPHEDKVLCGRLCFDYSNAHSGNIVHIWKQRYEENKLDEIVFKDDRVLALDQSSLEVFSEIAFQCLQESREKRPKMCDVVEKLEIALKFQEPVDLIPKEYQEIVKAAVPPLIYRSVEELKVLLSKGVILNGGKTHCRPNRSSKKIRSALLGREGRDRDKWLSVNEKGEHIERIYIQSCNPQPLSSWGDDLLVHPADGIVNSRFPGGLCFKYNWNGFKACVRGEYLTPHISYTLNLVFRYKWEHHVHWYNPLRYKVDGETKHFIIYPSTHMREDGWFIVPLYQFTTQHSTADLQFQFEHRYSHLLVAGIEFQPSEEKVQLPVFEEYQHIVEAASQSLFYTSLDELKQILSKGVLLNGFKTVQLPVFEEYQHIVEAASQSLFYTSLDELKQILSKGVLLNGFKTWFSLNEKGQHCHMISMKDCLIPNQDSTPRYESYSNSRFPIGLYRTNDKGFKTHVKAQLLSLKITYTVNLVYKSSSTGEHVYVDLKYRLRGEATTSVVYLANWRQDDWLYMAELFQFTSDGSIVDLEIIFENSGTNIKGVEGIMFQPVEIVEDQVSKDDKVQNIQAISDSESDTTWEQKIPNDYEEILNLSKDSLRWTTKKELYSIFRRGFLINNGQQWFSVDKHGKKCLMLSSKATWVIDDKNSAFESSDESYLVSPPNTPVIGPKFDDNLYNPLNRHKLSALPQKRSDGWMEVKIWDFQTRSTPETVSMHLKLEHPAKKDLSGLIIHDIAKTEIQFLQNGNGSSPRSG</sequence>
<reference evidence="8 9" key="1">
    <citation type="journal article" date="2018" name="Mol. Plant">
        <title>The genome of Artemisia annua provides insight into the evolution of Asteraceae family and artemisinin biosynthesis.</title>
        <authorList>
            <person name="Shen Q."/>
            <person name="Zhang L."/>
            <person name="Liao Z."/>
            <person name="Wang S."/>
            <person name="Yan T."/>
            <person name="Shi P."/>
            <person name="Liu M."/>
            <person name="Fu X."/>
            <person name="Pan Q."/>
            <person name="Wang Y."/>
            <person name="Lv Z."/>
            <person name="Lu X."/>
            <person name="Zhang F."/>
            <person name="Jiang W."/>
            <person name="Ma Y."/>
            <person name="Chen M."/>
            <person name="Hao X."/>
            <person name="Li L."/>
            <person name="Tang Y."/>
            <person name="Lv G."/>
            <person name="Zhou Y."/>
            <person name="Sun X."/>
            <person name="Brodelius P.E."/>
            <person name="Rose J.K.C."/>
            <person name="Tang K."/>
        </authorList>
    </citation>
    <scope>NUCLEOTIDE SEQUENCE [LARGE SCALE GENOMIC DNA]</scope>
    <source>
        <strain evidence="9">cv. Huhao1</strain>
        <tissue evidence="8">Leaf</tissue>
    </source>
</reference>
<dbReference type="GO" id="GO:0004674">
    <property type="term" value="F:protein serine/threonine kinase activity"/>
    <property type="evidence" value="ECO:0007669"/>
    <property type="project" value="UniProtKB-KW"/>
</dbReference>
<evidence type="ECO:0000256" key="6">
    <source>
        <dbReference type="PROSITE-ProRule" id="PRU10141"/>
    </source>
</evidence>
<feature type="binding site" evidence="6">
    <location>
        <position position="56"/>
    </location>
    <ligand>
        <name>ATP</name>
        <dbReference type="ChEBI" id="CHEBI:30616"/>
    </ligand>
</feature>
<keyword evidence="1" id="KW-0723">Serine/threonine-protein kinase</keyword>
<dbReference type="InterPro" id="IPR001245">
    <property type="entry name" value="Ser-Thr/Tyr_kinase_cat_dom"/>
</dbReference>
<dbReference type="InterPro" id="IPR045272">
    <property type="entry name" value="ANXUR1/2-like"/>
</dbReference>
<dbReference type="PROSITE" id="PS00107">
    <property type="entry name" value="PROTEIN_KINASE_ATP"/>
    <property type="match status" value="1"/>
</dbReference>
<dbReference type="GO" id="GO:0004714">
    <property type="term" value="F:transmembrane receptor protein tyrosine kinase activity"/>
    <property type="evidence" value="ECO:0007669"/>
    <property type="project" value="InterPro"/>
</dbReference>
<evidence type="ECO:0000256" key="1">
    <source>
        <dbReference type="ARBA" id="ARBA00022527"/>
    </source>
</evidence>
<evidence type="ECO:0000256" key="3">
    <source>
        <dbReference type="ARBA" id="ARBA00022741"/>
    </source>
</evidence>
<dbReference type="PANTHER" id="PTHR27003:SF338">
    <property type="entry name" value="TYROSINE-PROTEIN KINASE, NON-RECEPTOR JAK_TYK2-RELATED"/>
    <property type="match status" value="1"/>
</dbReference>
<dbReference type="GO" id="GO:0030246">
    <property type="term" value="F:carbohydrate binding"/>
    <property type="evidence" value="ECO:0007669"/>
    <property type="project" value="UniProtKB-KW"/>
</dbReference>
<keyword evidence="2" id="KW-0808">Transferase</keyword>
<dbReference type="STRING" id="35608.A0A2U1LSZ4"/>
<dbReference type="InterPro" id="IPR000719">
    <property type="entry name" value="Prot_kinase_dom"/>
</dbReference>